<gene>
    <name evidence="2" type="ORF">AFR_33545</name>
</gene>
<evidence type="ECO:0000256" key="1">
    <source>
        <dbReference type="SAM" id="Phobius"/>
    </source>
</evidence>
<feature type="transmembrane region" description="Helical" evidence="1">
    <location>
        <begin position="76"/>
        <end position="97"/>
    </location>
</feature>
<dbReference type="HOGENOM" id="CLU_136722_0_0_11"/>
<dbReference type="Proteomes" id="UP000017746">
    <property type="component" value="Chromosome"/>
</dbReference>
<dbReference type="KEGG" id="afs:AFR_33545"/>
<keyword evidence="1" id="KW-1133">Transmembrane helix</keyword>
<dbReference type="eggNOG" id="ENOG50337XG">
    <property type="taxonomic scope" value="Bacteria"/>
</dbReference>
<protein>
    <recommendedName>
        <fullName evidence="4">Integral membrane protein</fullName>
    </recommendedName>
</protein>
<dbReference type="OrthoDB" id="3697516at2"/>
<keyword evidence="1" id="KW-0812">Transmembrane</keyword>
<evidence type="ECO:0000313" key="2">
    <source>
        <dbReference type="EMBL" id="AGZ44967.1"/>
    </source>
</evidence>
<dbReference type="RefSeq" id="WP_023561304.1">
    <property type="nucleotide sequence ID" value="NC_022657.1"/>
</dbReference>
<name>U5W7H6_9ACTN</name>
<dbReference type="PATRIC" id="fig|1246995.3.peg.6789"/>
<evidence type="ECO:0000313" key="3">
    <source>
        <dbReference type="Proteomes" id="UP000017746"/>
    </source>
</evidence>
<accession>U5W7H6</accession>
<proteinExistence type="predicted"/>
<evidence type="ECO:0008006" key="4">
    <source>
        <dbReference type="Google" id="ProtNLM"/>
    </source>
</evidence>
<sequence length="146" mass="15406">MPEIRPARRWPIALLRTLTTIVLLQVLIQGALAGGFVTGDVNLLGLHSANAILLILTSTALLPATILLVRPGRGPWWPIVFGVVLWWAIVMQAGLGFARQVGLHIPLGMAIMGLTAALCWWAFAYRTPAPVPAGGPSAPFTAGGPS</sequence>
<feature type="transmembrane region" description="Helical" evidence="1">
    <location>
        <begin position="103"/>
        <end position="123"/>
    </location>
</feature>
<dbReference type="STRING" id="1246995.AFR_33545"/>
<keyword evidence="3" id="KW-1185">Reference proteome</keyword>
<keyword evidence="1" id="KW-0472">Membrane</keyword>
<dbReference type="AlphaFoldDB" id="U5W7H6"/>
<organism evidence="2 3">
    <name type="scientific">Actinoplanes friuliensis DSM 7358</name>
    <dbReference type="NCBI Taxonomy" id="1246995"/>
    <lineage>
        <taxon>Bacteria</taxon>
        <taxon>Bacillati</taxon>
        <taxon>Actinomycetota</taxon>
        <taxon>Actinomycetes</taxon>
        <taxon>Micromonosporales</taxon>
        <taxon>Micromonosporaceae</taxon>
        <taxon>Actinoplanes</taxon>
    </lineage>
</organism>
<dbReference type="EMBL" id="CP006272">
    <property type="protein sequence ID" value="AGZ44967.1"/>
    <property type="molecule type" value="Genomic_DNA"/>
</dbReference>
<feature type="transmembrane region" description="Helical" evidence="1">
    <location>
        <begin position="49"/>
        <end position="69"/>
    </location>
</feature>
<reference evidence="2 3" key="1">
    <citation type="journal article" date="2014" name="J. Biotechnol.">
        <title>Complete genome sequence of the actinobacterium Actinoplanes friuliensis HAG 010964, producer of the lipopeptide antibiotic friulimycin.</title>
        <authorList>
            <person name="Ruckert C."/>
            <person name="Szczepanowski R."/>
            <person name="Albersmeier A."/>
            <person name="Goesmann A."/>
            <person name="Fischer N."/>
            <person name="Steinkamper A."/>
            <person name="Puhler A."/>
            <person name="Biener R."/>
            <person name="Schwartz D."/>
            <person name="Kalinowski J."/>
        </authorList>
    </citation>
    <scope>NUCLEOTIDE SEQUENCE [LARGE SCALE GENOMIC DNA]</scope>
    <source>
        <strain evidence="2 3">DSM 7358</strain>
    </source>
</reference>